<proteinExistence type="predicted"/>
<evidence type="ECO:0000313" key="1">
    <source>
        <dbReference type="EMBL" id="CRI06547.1"/>
    </source>
</evidence>
<sequence length="38" mass="4492">MRNRFGSNSFSDDNTLAIFEIDNNNFNLGEEKVVWRLK</sequence>
<keyword evidence="1" id="KW-0614">Plasmid</keyword>
<accession>A0A1Z5AWW0</accession>
<name>A0A1Z5AWW0_CARML</name>
<protein>
    <submittedName>
        <fullName evidence="1">Uncharacterized protein</fullName>
    </submittedName>
</protein>
<organism evidence="1">
    <name type="scientific">Carnobacterium maltaromaticum</name>
    <name type="common">Carnobacterium piscicola</name>
    <dbReference type="NCBI Taxonomy" id="2751"/>
    <lineage>
        <taxon>Bacteria</taxon>
        <taxon>Bacillati</taxon>
        <taxon>Bacillota</taxon>
        <taxon>Bacilli</taxon>
        <taxon>Lactobacillales</taxon>
        <taxon>Carnobacteriaceae</taxon>
        <taxon>Carnobacterium</taxon>
    </lineage>
</organism>
<dbReference type="EMBL" id="LN846931">
    <property type="protein sequence ID" value="CRI06547.1"/>
    <property type="molecule type" value="Genomic_DNA"/>
</dbReference>
<dbReference type="AlphaFoldDB" id="A0A1Z5AWW0"/>
<gene>
    <name evidence="1" type="ORF">BN424_mp0005</name>
</gene>
<geneLocation type="plasmid" evidence="1">
    <name>megaplasmid</name>
</geneLocation>
<reference evidence="1" key="2">
    <citation type="submission" date="2015-04" db="EMBL/GenBank/DDBJ databases">
        <title>Carnobacterium maltaromaticum LMA28 plasmids.</title>
        <authorList>
            <person name="Cailliez-Grimal C."/>
            <person name="Iskandar C."/>
        </authorList>
    </citation>
    <scope>NUCLEOTIDE SEQUENCE [LARGE SCALE GENOMIC DNA]</scope>
    <source>
        <strain evidence="1">LMA28</strain>
        <plasmid evidence="1">megaplasmid</plasmid>
    </source>
</reference>
<reference evidence="1" key="1">
    <citation type="submission" date="2015-04" db="EMBL/GenBank/DDBJ databases">
        <title>Carnobacterium maltaromaticum LMA28 complete chromosome sequence.</title>
        <authorList>
            <person name="Borges F."/>
            <person name="Cailliez-Grimal C."/>
        </authorList>
    </citation>
    <scope>NUCLEOTIDE SEQUENCE [LARGE SCALE GENOMIC DNA]</scope>
    <source>
        <strain evidence="1">LMA28</strain>
        <plasmid evidence="1">megaplasmid</plasmid>
    </source>
</reference>